<reference evidence="1 2" key="1">
    <citation type="submission" date="2018-03" db="EMBL/GenBank/DDBJ databases">
        <title>The draft genome of Mesorhizobium soli JCM 19897.</title>
        <authorList>
            <person name="Li L."/>
            <person name="Liu L."/>
            <person name="Liang L."/>
            <person name="Wang T."/>
            <person name="Zhang X."/>
        </authorList>
    </citation>
    <scope>NUCLEOTIDE SEQUENCE [LARGE SCALE GENOMIC DNA]</scope>
    <source>
        <strain evidence="1 2">JCM 19897</strain>
    </source>
</reference>
<evidence type="ECO:0008006" key="3">
    <source>
        <dbReference type="Google" id="ProtNLM"/>
    </source>
</evidence>
<organism evidence="1 2">
    <name type="scientific">Pseudaminobacter soli</name>
    <name type="common">ex Li et al. 2025</name>
    <dbReference type="NCBI Taxonomy" id="1295366"/>
    <lineage>
        <taxon>Bacteria</taxon>
        <taxon>Pseudomonadati</taxon>
        <taxon>Pseudomonadota</taxon>
        <taxon>Alphaproteobacteria</taxon>
        <taxon>Hyphomicrobiales</taxon>
        <taxon>Phyllobacteriaceae</taxon>
        <taxon>Pseudaminobacter</taxon>
    </lineage>
</organism>
<evidence type="ECO:0000313" key="1">
    <source>
        <dbReference type="EMBL" id="PSJ60713.1"/>
    </source>
</evidence>
<dbReference type="OrthoDB" id="8294122at2"/>
<name>A0A2P7SE14_9HYPH</name>
<comment type="caution">
    <text evidence="1">The sequence shown here is derived from an EMBL/GenBank/DDBJ whole genome shotgun (WGS) entry which is preliminary data.</text>
</comment>
<gene>
    <name evidence="1" type="ORF">C7I85_11755</name>
</gene>
<dbReference type="Proteomes" id="UP000240653">
    <property type="component" value="Unassembled WGS sequence"/>
</dbReference>
<dbReference type="AlphaFoldDB" id="A0A2P7SE14"/>
<keyword evidence="2" id="KW-1185">Reference proteome</keyword>
<sequence>MTEPKPTFENLPAQSTRATAAQTARLGNLSAIIGRIIEAVDEETASIRSGVGFDLKSANARKSRYLYELTRATKGIEDAEVLAEHRESLEKLRDRLTINESVIRAHMGAVSEVAKLMQNVIQRAEADGTYSEGEFGWAR</sequence>
<protein>
    <recommendedName>
        <fullName evidence="3">Flagellar protein FlgN</fullName>
    </recommendedName>
</protein>
<dbReference type="EMBL" id="PXYL01000005">
    <property type="protein sequence ID" value="PSJ60713.1"/>
    <property type="molecule type" value="Genomic_DNA"/>
</dbReference>
<proteinExistence type="predicted"/>
<dbReference type="RefSeq" id="WP_106724180.1">
    <property type="nucleotide sequence ID" value="NZ_PXYL01000005.1"/>
</dbReference>
<accession>A0A2P7SE14</accession>
<evidence type="ECO:0000313" key="2">
    <source>
        <dbReference type="Proteomes" id="UP000240653"/>
    </source>
</evidence>